<dbReference type="Pfam" id="PF00535">
    <property type="entry name" value="Glycos_transf_2"/>
    <property type="match status" value="1"/>
</dbReference>
<keyword evidence="3" id="KW-1185">Reference proteome</keyword>
<dbReference type="InterPro" id="IPR050256">
    <property type="entry name" value="Glycosyltransferase_2"/>
</dbReference>
<proteinExistence type="predicted"/>
<dbReference type="InterPro" id="IPR001173">
    <property type="entry name" value="Glyco_trans_2-like"/>
</dbReference>
<accession>A0A2T3JPE4</accession>
<dbReference type="SUPFAM" id="SSF53448">
    <property type="entry name" value="Nucleotide-diphospho-sugar transferases"/>
    <property type="match status" value="1"/>
</dbReference>
<dbReference type="PANTHER" id="PTHR48090">
    <property type="entry name" value="UNDECAPRENYL-PHOSPHATE 4-DEOXY-4-FORMAMIDO-L-ARABINOSE TRANSFERASE-RELATED"/>
    <property type="match status" value="1"/>
</dbReference>
<evidence type="ECO:0000259" key="1">
    <source>
        <dbReference type="Pfam" id="PF00535"/>
    </source>
</evidence>
<dbReference type="RefSeq" id="WP_107241332.1">
    <property type="nucleotide sequence ID" value="NZ_PYMJ01000002.1"/>
</dbReference>
<dbReference type="Gene3D" id="3.90.550.10">
    <property type="entry name" value="Spore Coat Polysaccharide Biosynthesis Protein SpsA, Chain A"/>
    <property type="match status" value="1"/>
</dbReference>
<sequence>MASTKIVIIIPAYNEENTIGNVINELHNIVGSSIDIVIVNDCSKDNTSIIAKESGVHVIDLNVNHGYSKAINKGFEYATFELDADYLLTMDADGQHDPHSVNKLLSQLSDNDVVVGRRPEFARLSEWIFGRFFLYRFGISDPLCGLKIYKSSIFKDYGKFETFESIGTELLTWALLNRLKVNEVEIEIRDREDEPRFGSLIKANLKILTGLLNTIRFINKT</sequence>
<protein>
    <recommendedName>
        <fullName evidence="1">Glycosyltransferase 2-like domain-containing protein</fullName>
    </recommendedName>
</protein>
<organism evidence="2 3">
    <name type="scientific">Photobacterium frigidiphilum</name>
    <dbReference type="NCBI Taxonomy" id="264736"/>
    <lineage>
        <taxon>Bacteria</taxon>
        <taxon>Pseudomonadati</taxon>
        <taxon>Pseudomonadota</taxon>
        <taxon>Gammaproteobacteria</taxon>
        <taxon>Vibrionales</taxon>
        <taxon>Vibrionaceae</taxon>
        <taxon>Photobacterium</taxon>
    </lineage>
</organism>
<dbReference type="Proteomes" id="UP000240987">
    <property type="component" value="Unassembled WGS sequence"/>
</dbReference>
<evidence type="ECO:0000313" key="3">
    <source>
        <dbReference type="Proteomes" id="UP000240987"/>
    </source>
</evidence>
<comment type="caution">
    <text evidence="2">The sequence shown here is derived from an EMBL/GenBank/DDBJ whole genome shotgun (WGS) entry which is preliminary data.</text>
</comment>
<reference evidence="2 3" key="1">
    <citation type="submission" date="2018-01" db="EMBL/GenBank/DDBJ databases">
        <title>Whole genome sequencing of Histamine producing bacteria.</title>
        <authorList>
            <person name="Butler K."/>
        </authorList>
    </citation>
    <scope>NUCLEOTIDE SEQUENCE [LARGE SCALE GENOMIC DNA]</scope>
    <source>
        <strain evidence="2 3">JCM 12947</strain>
    </source>
</reference>
<dbReference type="EMBL" id="PYMJ01000002">
    <property type="protein sequence ID" value="PSU50931.1"/>
    <property type="molecule type" value="Genomic_DNA"/>
</dbReference>
<dbReference type="OrthoDB" id="9808633at2"/>
<feature type="domain" description="Glycosyltransferase 2-like" evidence="1">
    <location>
        <begin position="8"/>
        <end position="123"/>
    </location>
</feature>
<evidence type="ECO:0000313" key="2">
    <source>
        <dbReference type="EMBL" id="PSU50931.1"/>
    </source>
</evidence>
<dbReference type="AlphaFoldDB" id="A0A2T3JPE4"/>
<dbReference type="InterPro" id="IPR029044">
    <property type="entry name" value="Nucleotide-diphossugar_trans"/>
</dbReference>
<gene>
    <name evidence="2" type="ORF">C9J12_02900</name>
</gene>
<dbReference type="CDD" id="cd04179">
    <property type="entry name" value="DPM_DPG-synthase_like"/>
    <property type="match status" value="1"/>
</dbReference>
<name>A0A2T3JPE4_9GAMM</name>